<dbReference type="Proteomes" id="UP000261580">
    <property type="component" value="Unassembled WGS sequence"/>
</dbReference>
<proteinExistence type="predicted"/>
<dbReference type="PANTHER" id="PTHR24179:SF27">
    <property type="entry name" value="PROTEIN PHOSPHATASE 1 REGULATORY SUBUNIT 12C"/>
    <property type="match status" value="1"/>
</dbReference>
<dbReference type="InterPro" id="IPR002110">
    <property type="entry name" value="Ankyrin_rpt"/>
</dbReference>
<dbReference type="SUPFAM" id="SSF48403">
    <property type="entry name" value="Ankyrin repeat"/>
    <property type="match status" value="1"/>
</dbReference>
<dbReference type="PROSITE" id="PS50297">
    <property type="entry name" value="ANK_REP_REGION"/>
    <property type="match status" value="1"/>
</dbReference>
<dbReference type="Pfam" id="PF12796">
    <property type="entry name" value="Ank_2"/>
    <property type="match status" value="1"/>
</dbReference>
<keyword evidence="1" id="KW-0677">Repeat</keyword>
<evidence type="ECO:0000313" key="5">
    <source>
        <dbReference type="Ensembl" id="ENSNBRP00000022768.1"/>
    </source>
</evidence>
<feature type="compositionally biased region" description="Basic residues" evidence="4">
    <location>
        <begin position="1"/>
        <end position="11"/>
    </location>
</feature>
<evidence type="ECO:0000256" key="4">
    <source>
        <dbReference type="SAM" id="MobiDB-lite"/>
    </source>
</evidence>
<dbReference type="PROSITE" id="PS50088">
    <property type="entry name" value="ANK_REPEAT"/>
    <property type="match status" value="1"/>
</dbReference>
<dbReference type="AlphaFoldDB" id="A0A3Q4HPH7"/>
<dbReference type="Bgee" id="ENSNBRG00000017404">
    <property type="expression patterns" value="Expressed in brain and 5 other cell types or tissues"/>
</dbReference>
<dbReference type="Ensembl" id="ENSNBRT00000023365.1">
    <property type="protein sequence ID" value="ENSNBRP00000022768.1"/>
    <property type="gene ID" value="ENSNBRG00000017404.1"/>
</dbReference>
<accession>A0A3Q4HPH7</accession>
<evidence type="ECO:0000256" key="3">
    <source>
        <dbReference type="PROSITE-ProRule" id="PRU00023"/>
    </source>
</evidence>
<evidence type="ECO:0000313" key="6">
    <source>
        <dbReference type="Proteomes" id="UP000261580"/>
    </source>
</evidence>
<keyword evidence="2 3" id="KW-0040">ANK repeat</keyword>
<evidence type="ECO:0000256" key="2">
    <source>
        <dbReference type="ARBA" id="ARBA00023043"/>
    </source>
</evidence>
<keyword evidence="6" id="KW-1185">Reference proteome</keyword>
<evidence type="ECO:0000256" key="1">
    <source>
        <dbReference type="ARBA" id="ARBA00022737"/>
    </source>
</evidence>
<organism evidence="5 6">
    <name type="scientific">Neolamprologus brichardi</name>
    <name type="common">Fairy cichlid</name>
    <name type="synonym">Lamprologus brichardi</name>
    <dbReference type="NCBI Taxonomy" id="32507"/>
    <lineage>
        <taxon>Eukaryota</taxon>
        <taxon>Metazoa</taxon>
        <taxon>Chordata</taxon>
        <taxon>Craniata</taxon>
        <taxon>Vertebrata</taxon>
        <taxon>Euteleostomi</taxon>
        <taxon>Actinopterygii</taxon>
        <taxon>Neopterygii</taxon>
        <taxon>Teleostei</taxon>
        <taxon>Neoteleostei</taxon>
        <taxon>Acanthomorphata</taxon>
        <taxon>Ovalentaria</taxon>
        <taxon>Cichlomorphae</taxon>
        <taxon>Cichliformes</taxon>
        <taxon>Cichlidae</taxon>
        <taxon>African cichlids</taxon>
        <taxon>Pseudocrenilabrinae</taxon>
        <taxon>Lamprologini</taxon>
        <taxon>Neolamprologus</taxon>
    </lineage>
</organism>
<dbReference type="GO" id="GO:0005737">
    <property type="term" value="C:cytoplasm"/>
    <property type="evidence" value="ECO:0007669"/>
    <property type="project" value="TreeGrafter"/>
</dbReference>
<feature type="repeat" description="ANK" evidence="3">
    <location>
        <begin position="68"/>
        <end position="100"/>
    </location>
</feature>
<dbReference type="GO" id="GO:0019208">
    <property type="term" value="F:phosphatase regulator activity"/>
    <property type="evidence" value="ECO:0007669"/>
    <property type="project" value="TreeGrafter"/>
</dbReference>
<name>A0A3Q4HPH7_NEOBR</name>
<reference evidence="5" key="2">
    <citation type="submission" date="2025-09" db="UniProtKB">
        <authorList>
            <consortium name="Ensembl"/>
        </authorList>
    </citation>
    <scope>IDENTIFICATION</scope>
</reference>
<dbReference type="PANTHER" id="PTHR24179">
    <property type="entry name" value="PROTEIN PHOSPHATASE 1 REGULATORY SUBUNIT 12"/>
    <property type="match status" value="1"/>
</dbReference>
<dbReference type="InterPro" id="IPR036770">
    <property type="entry name" value="Ankyrin_rpt-contain_sf"/>
</dbReference>
<feature type="region of interest" description="Disordered" evidence="4">
    <location>
        <begin position="1"/>
        <end position="27"/>
    </location>
</feature>
<protein>
    <submittedName>
        <fullName evidence="5">Protein phosphatase 1 regulatory subunit 12C-like</fullName>
    </submittedName>
</protein>
<reference evidence="5" key="1">
    <citation type="submission" date="2025-08" db="UniProtKB">
        <authorList>
            <consortium name="Ensembl"/>
        </authorList>
    </citation>
    <scope>IDENTIFICATION</scope>
</reference>
<dbReference type="GO" id="GO:0004857">
    <property type="term" value="F:enzyme inhibitor activity"/>
    <property type="evidence" value="ECO:0007669"/>
    <property type="project" value="TreeGrafter"/>
</dbReference>
<dbReference type="Gene3D" id="1.25.40.20">
    <property type="entry name" value="Ankyrin repeat-containing domain"/>
    <property type="match status" value="1"/>
</dbReference>
<dbReference type="InterPro" id="IPR051226">
    <property type="entry name" value="PP1_Regulatory_Subunit"/>
</dbReference>
<sequence length="122" mass="13052">MGDARTKRREQLKRWAGSSTDRASDVPRLRRQGDVKFDIAAEFLAACASGDTEEAKDTAAIINCSNADGITALHQACIDGSIEMVTFLLEQGASVNQVDNEGWTALHVAASCGHADITECVQ</sequence>
<dbReference type="SMART" id="SM00248">
    <property type="entry name" value="ANK"/>
    <property type="match status" value="1"/>
</dbReference>
<dbReference type="GeneTree" id="ENSGT00940000156120"/>